<feature type="compositionally biased region" description="Basic residues" evidence="1">
    <location>
        <begin position="23"/>
        <end position="33"/>
    </location>
</feature>
<feature type="compositionally biased region" description="Low complexity" evidence="1">
    <location>
        <begin position="1"/>
        <end position="22"/>
    </location>
</feature>
<keyword evidence="2" id="KW-1185">Reference proteome</keyword>
<protein>
    <submittedName>
        <fullName evidence="3">Uncharacterized protein LOC111813707</fullName>
    </submittedName>
</protein>
<organism evidence="2 3">
    <name type="scientific">Octodon degus</name>
    <name type="common">Degu</name>
    <name type="synonym">Sciurus degus</name>
    <dbReference type="NCBI Taxonomy" id="10160"/>
    <lineage>
        <taxon>Eukaryota</taxon>
        <taxon>Metazoa</taxon>
        <taxon>Chordata</taxon>
        <taxon>Craniata</taxon>
        <taxon>Vertebrata</taxon>
        <taxon>Euteleostomi</taxon>
        <taxon>Mammalia</taxon>
        <taxon>Eutheria</taxon>
        <taxon>Euarchontoglires</taxon>
        <taxon>Glires</taxon>
        <taxon>Rodentia</taxon>
        <taxon>Hystricomorpha</taxon>
        <taxon>Octodontidae</taxon>
        <taxon>Octodon</taxon>
    </lineage>
</organism>
<feature type="compositionally biased region" description="Basic and acidic residues" evidence="1">
    <location>
        <begin position="267"/>
        <end position="277"/>
    </location>
</feature>
<dbReference type="GeneID" id="111813707"/>
<evidence type="ECO:0000256" key="1">
    <source>
        <dbReference type="SAM" id="MobiDB-lite"/>
    </source>
</evidence>
<evidence type="ECO:0000313" key="2">
    <source>
        <dbReference type="Proteomes" id="UP000515203"/>
    </source>
</evidence>
<sequence>MGLGAAPAPHAASPVAAIFSPHGRSRRPPRLRTGRAVGRERAVRLRAPSGRAWPRDLPAPRRVVGQTAPAVSGRPSSPGDSGRRWGAPAFPRCAVCSALTPLSRRSLAGRQEIKPSRRRKCWRARAAAQLREPGFAPSGGWAGLHGPVPAEKKREGRKESGKEEERKERGHGEGKKDGAGDLAAVAGRKARAACDCFRQVPSHPRKMSPPARFLGGFNLMYSRTRAESAPVKPSPVVLAPSCGCRTLGAAPEPQAWSRGTGIAGRPRRSDCAKRKGRGAELQRVHPDWLVAGRTTKNTKGKGNGDFIKLYCDFKTQQLLESFSLPGKSPSRV</sequence>
<gene>
    <name evidence="3" type="primary">LOC111813707</name>
</gene>
<accession>A0A6P6DLR0</accession>
<feature type="region of interest" description="Disordered" evidence="1">
    <location>
        <begin position="133"/>
        <end position="180"/>
    </location>
</feature>
<feature type="compositionally biased region" description="Basic and acidic residues" evidence="1">
    <location>
        <begin position="150"/>
        <end position="179"/>
    </location>
</feature>
<evidence type="ECO:0000313" key="3">
    <source>
        <dbReference type="RefSeq" id="XP_023560970.1"/>
    </source>
</evidence>
<dbReference type="RefSeq" id="XP_023560970.1">
    <property type="nucleotide sequence ID" value="XM_023705202.1"/>
</dbReference>
<dbReference type="Proteomes" id="UP000515203">
    <property type="component" value="Unplaced"/>
</dbReference>
<proteinExistence type="predicted"/>
<feature type="region of interest" description="Disordered" evidence="1">
    <location>
        <begin position="255"/>
        <end position="277"/>
    </location>
</feature>
<dbReference type="InParanoid" id="A0A6P6DLR0"/>
<dbReference type="AlphaFoldDB" id="A0A6P6DLR0"/>
<name>A0A6P6DLR0_OCTDE</name>
<reference evidence="3" key="1">
    <citation type="submission" date="2025-08" db="UniProtKB">
        <authorList>
            <consortium name="RefSeq"/>
        </authorList>
    </citation>
    <scope>IDENTIFICATION</scope>
</reference>
<feature type="region of interest" description="Disordered" evidence="1">
    <location>
        <begin position="1"/>
        <end position="87"/>
    </location>
</feature>
<feature type="compositionally biased region" description="Low complexity" evidence="1">
    <location>
        <begin position="72"/>
        <end position="86"/>
    </location>
</feature>